<proteinExistence type="predicted"/>
<comment type="caution">
    <text evidence="5">The sequence shown here is derived from an EMBL/GenBank/DDBJ whole genome shotgun (WGS) entry which is preliminary data.</text>
</comment>
<feature type="domain" description="ACB" evidence="4">
    <location>
        <begin position="5"/>
        <end position="85"/>
    </location>
</feature>
<dbReference type="Proteomes" id="UP001249851">
    <property type="component" value="Unassembled WGS sequence"/>
</dbReference>
<feature type="region of interest" description="Disordered" evidence="2">
    <location>
        <begin position="333"/>
        <end position="352"/>
    </location>
</feature>
<keyword evidence="1" id="KW-0446">Lipid-binding</keyword>
<name>A0AAD9QYT5_ACRCE</name>
<protein>
    <submittedName>
        <fullName evidence="5">Acyl-CoA-binding domain-containing protein 5</fullName>
    </submittedName>
</protein>
<dbReference type="AlphaFoldDB" id="A0AAD9QYT5"/>
<evidence type="ECO:0000259" key="4">
    <source>
        <dbReference type="PROSITE" id="PS51228"/>
    </source>
</evidence>
<dbReference type="GO" id="GO:0000062">
    <property type="term" value="F:fatty-acyl-CoA binding"/>
    <property type="evidence" value="ECO:0007669"/>
    <property type="project" value="InterPro"/>
</dbReference>
<keyword evidence="6" id="KW-1185">Reference proteome</keyword>
<evidence type="ECO:0000256" key="3">
    <source>
        <dbReference type="SAM" id="Phobius"/>
    </source>
</evidence>
<dbReference type="GO" id="GO:0006631">
    <property type="term" value="P:fatty acid metabolic process"/>
    <property type="evidence" value="ECO:0007669"/>
    <property type="project" value="TreeGrafter"/>
</dbReference>
<evidence type="ECO:0000256" key="2">
    <source>
        <dbReference type="SAM" id="MobiDB-lite"/>
    </source>
</evidence>
<dbReference type="InterPro" id="IPR014352">
    <property type="entry name" value="FERM/acyl-CoA-bd_prot_sf"/>
</dbReference>
<dbReference type="PANTHER" id="PTHR23310">
    <property type="entry name" value="ACYL-COA-BINDING PROTEIN, ACBP"/>
    <property type="match status" value="1"/>
</dbReference>
<feature type="compositionally biased region" description="Acidic residues" evidence="2">
    <location>
        <begin position="240"/>
        <end position="251"/>
    </location>
</feature>
<dbReference type="PANTHER" id="PTHR23310:SF77">
    <property type="entry name" value="LD25952P"/>
    <property type="match status" value="1"/>
</dbReference>
<keyword evidence="3" id="KW-1133">Transmembrane helix</keyword>
<reference evidence="5" key="1">
    <citation type="journal article" date="2023" name="G3 (Bethesda)">
        <title>Whole genome assembly and annotation of the endangered Caribbean coral Acropora cervicornis.</title>
        <authorList>
            <person name="Selwyn J.D."/>
            <person name="Vollmer S.V."/>
        </authorList>
    </citation>
    <scope>NUCLEOTIDE SEQUENCE</scope>
    <source>
        <strain evidence="5">K2</strain>
    </source>
</reference>
<dbReference type="SUPFAM" id="SSF47027">
    <property type="entry name" value="Acyl-CoA binding protein"/>
    <property type="match status" value="1"/>
</dbReference>
<evidence type="ECO:0000313" key="5">
    <source>
        <dbReference type="EMBL" id="KAK2570022.1"/>
    </source>
</evidence>
<organism evidence="5 6">
    <name type="scientific">Acropora cervicornis</name>
    <name type="common">Staghorn coral</name>
    <dbReference type="NCBI Taxonomy" id="6130"/>
    <lineage>
        <taxon>Eukaryota</taxon>
        <taxon>Metazoa</taxon>
        <taxon>Cnidaria</taxon>
        <taxon>Anthozoa</taxon>
        <taxon>Hexacorallia</taxon>
        <taxon>Scleractinia</taxon>
        <taxon>Astrocoeniina</taxon>
        <taxon>Acroporidae</taxon>
        <taxon>Acropora</taxon>
    </lineage>
</organism>
<feature type="region of interest" description="Disordered" evidence="2">
    <location>
        <begin position="404"/>
        <end position="460"/>
    </location>
</feature>
<keyword evidence="3" id="KW-0472">Membrane</keyword>
<dbReference type="Pfam" id="PF00887">
    <property type="entry name" value="ACBP"/>
    <property type="match status" value="1"/>
</dbReference>
<accession>A0AAD9QYT5</accession>
<sequence>MAGSVEDRFHAAVNVVRSMPKKGAYQPSNDTMLKFYALYKQANEGACHESKPGFWDIVMESLPSEDGAEELFTDVLKSFYKEVYQGQDEPLPTVLKAFKDETPQNCKIKEFNLNGHNTQVKSELDKVPFQNGVVELPDQNGSEKDFPLSTDCGFPHRDSLHLAKIPQKYKKNGMGPFSKGVNSFLIISPDDLIKGSSKEKVEEEEDDNDEHQDRTSEVPPLKPHNTSMPNAQNSVVLTSDDSEDDEFCDTVDPEHLQEPQNGDQLKENELYLDDTLQVEDHLASSTSSSSPEHATNSTLTESENSDLENDILKSSELLTSTPFAKHVTFAVESNGSADSSPVVNSELSKVTPSDIEESFVEVTPLLEGECISDAVAVLDASENNLVTPIENGDQKRTGILKSHHPVRECGGGEASQQPPGRGCVSRTRHTQGLRNKGGGDSDSEDEFTSDHTSGPDYDSAGDELNDRVLIALERLHQDMKNVLRRLSSIEESISQSQLEVSRQSNQPWWKTFVPSKPLVFLILWPFIVNLVFYHLKQRKSSQKR</sequence>
<feature type="compositionally biased region" description="Polar residues" evidence="2">
    <location>
        <begin position="291"/>
        <end position="302"/>
    </location>
</feature>
<dbReference type="InterPro" id="IPR000582">
    <property type="entry name" value="Acyl-CoA-binding_protein"/>
</dbReference>
<dbReference type="InterPro" id="IPR035984">
    <property type="entry name" value="Acyl-CoA-binding_sf"/>
</dbReference>
<dbReference type="PRINTS" id="PR00689">
    <property type="entry name" value="ACOABINDINGP"/>
</dbReference>
<reference evidence="5" key="2">
    <citation type="journal article" date="2023" name="Science">
        <title>Genomic signatures of disease resistance in endangered staghorn corals.</title>
        <authorList>
            <person name="Vollmer S.V."/>
            <person name="Selwyn J.D."/>
            <person name="Despard B.A."/>
            <person name="Roesel C.L."/>
        </authorList>
    </citation>
    <scope>NUCLEOTIDE SEQUENCE</scope>
    <source>
        <strain evidence="5">K2</strain>
    </source>
</reference>
<dbReference type="GO" id="GO:0005737">
    <property type="term" value="C:cytoplasm"/>
    <property type="evidence" value="ECO:0007669"/>
    <property type="project" value="TreeGrafter"/>
</dbReference>
<feature type="region of interest" description="Disordered" evidence="2">
    <location>
        <begin position="280"/>
        <end position="313"/>
    </location>
</feature>
<feature type="compositionally biased region" description="Polar residues" evidence="2">
    <location>
        <begin position="224"/>
        <end position="239"/>
    </location>
</feature>
<gene>
    <name evidence="5" type="ORF">P5673_004758</name>
</gene>
<dbReference type="EMBL" id="JARQWQ010000008">
    <property type="protein sequence ID" value="KAK2570022.1"/>
    <property type="molecule type" value="Genomic_DNA"/>
</dbReference>
<evidence type="ECO:0000256" key="1">
    <source>
        <dbReference type="ARBA" id="ARBA00023121"/>
    </source>
</evidence>
<evidence type="ECO:0000313" key="6">
    <source>
        <dbReference type="Proteomes" id="UP001249851"/>
    </source>
</evidence>
<feature type="compositionally biased region" description="Polar residues" evidence="2">
    <location>
        <begin position="333"/>
        <end position="351"/>
    </location>
</feature>
<dbReference type="Gene3D" id="1.20.80.10">
    <property type="match status" value="1"/>
</dbReference>
<keyword evidence="3" id="KW-0812">Transmembrane</keyword>
<dbReference type="PROSITE" id="PS51228">
    <property type="entry name" value="ACB_2"/>
    <property type="match status" value="1"/>
</dbReference>
<feature type="transmembrane region" description="Helical" evidence="3">
    <location>
        <begin position="518"/>
        <end position="535"/>
    </location>
</feature>
<feature type="region of interest" description="Disordered" evidence="2">
    <location>
        <begin position="195"/>
        <end position="265"/>
    </location>
</feature>